<dbReference type="Gene3D" id="3.40.50.150">
    <property type="entry name" value="Vaccinia Virus protein VP39"/>
    <property type="match status" value="1"/>
</dbReference>
<dbReference type="PROSITE" id="PS51620">
    <property type="entry name" value="SAM_TRM61"/>
    <property type="match status" value="1"/>
</dbReference>
<evidence type="ECO:0000259" key="6">
    <source>
        <dbReference type="Pfam" id="PF08704"/>
    </source>
</evidence>
<keyword evidence="3 5" id="KW-0949">S-adenosyl-L-methionine</keyword>
<sequence>MIKEGEKVVLVDPRGKRYLVTVQDRDFHTDLGILKLEEIIGKEYGESIKSHKGHEFKILKPRIVDYLDKMKRGPQIVHPKDAALIVAYAGISPGDFIVEAGVGSGALTLFLANIVGSQGKIVSYEIREDFAKLAWENIKWAGFDDRVTIKLKDIYEGIDEENVDHVILDLPQPERVVEHAAKALKPGGFFVAYTPCANQVIRLREKLREFKDVFMKPRTIDVVIFEQEVKKECMRPTTTILAHTGYITFARKI</sequence>
<dbReference type="SUPFAM" id="SSF53335">
    <property type="entry name" value="S-adenosyl-L-methionine-dependent methyltransferases"/>
    <property type="match status" value="1"/>
</dbReference>
<feature type="binding site" evidence="5">
    <location>
        <position position="125"/>
    </location>
    <ligand>
        <name>S-adenosyl-L-methionine</name>
        <dbReference type="ChEBI" id="CHEBI:59789"/>
    </ligand>
</feature>
<keyword evidence="2 7" id="KW-0808">Transferase</keyword>
<proteinExistence type="predicted"/>
<keyword evidence="1 7" id="KW-0489">Methyltransferase</keyword>
<dbReference type="KEGG" id="pyc:TQ32_07455"/>
<name>A0A127BAG3_9EURY</name>
<dbReference type="AlphaFoldDB" id="A0A127BAG3"/>
<evidence type="ECO:0000256" key="2">
    <source>
        <dbReference type="ARBA" id="ARBA00022679"/>
    </source>
</evidence>
<evidence type="ECO:0000313" key="7">
    <source>
        <dbReference type="EMBL" id="AMM54331.1"/>
    </source>
</evidence>
<protein>
    <submittedName>
        <fullName evidence="7">tRNA methyltransferase</fullName>
    </submittedName>
</protein>
<dbReference type="Proteomes" id="UP000070587">
    <property type="component" value="Chromosome"/>
</dbReference>
<feature type="binding site" evidence="5">
    <location>
        <position position="169"/>
    </location>
    <ligand>
        <name>S-adenosyl-L-methionine</name>
        <dbReference type="ChEBI" id="CHEBI:59789"/>
    </ligand>
</feature>
<dbReference type="Pfam" id="PF08704">
    <property type="entry name" value="GCD14"/>
    <property type="match status" value="1"/>
</dbReference>
<gene>
    <name evidence="7" type="ORF">TQ32_07455</name>
</gene>
<dbReference type="GeneID" id="28491661"/>
<dbReference type="FunFam" id="3.10.330.20:FF:000003">
    <property type="entry name" value="tRNA (Adenine(58)-N(1))-methyltransferase, mitochondrial isoform X1"/>
    <property type="match status" value="1"/>
</dbReference>
<dbReference type="GO" id="GO:0031515">
    <property type="term" value="C:tRNA (m1A) methyltransferase complex"/>
    <property type="evidence" value="ECO:0007669"/>
    <property type="project" value="InterPro"/>
</dbReference>
<dbReference type="InterPro" id="IPR049470">
    <property type="entry name" value="TRM61_C"/>
</dbReference>
<feature type="binding site" evidence="5">
    <location>
        <position position="153"/>
    </location>
    <ligand>
        <name>S-adenosyl-L-methionine</name>
        <dbReference type="ChEBI" id="CHEBI:59789"/>
    </ligand>
</feature>
<dbReference type="InterPro" id="IPR029063">
    <property type="entry name" value="SAM-dependent_MTases_sf"/>
</dbReference>
<evidence type="ECO:0000256" key="4">
    <source>
        <dbReference type="ARBA" id="ARBA00022694"/>
    </source>
</evidence>
<dbReference type="GO" id="GO:0160107">
    <property type="term" value="F:tRNA (adenine(58)-N1)-methyltransferase activity"/>
    <property type="evidence" value="ECO:0007669"/>
    <property type="project" value="InterPro"/>
</dbReference>
<evidence type="ECO:0000256" key="3">
    <source>
        <dbReference type="ARBA" id="ARBA00022691"/>
    </source>
</evidence>
<feature type="domain" description="tRNA (adenine(58)-N(1))-methyltransferase catalytic subunit TRM61 C-terminal" evidence="6">
    <location>
        <begin position="74"/>
        <end position="232"/>
    </location>
</feature>
<evidence type="ECO:0000256" key="1">
    <source>
        <dbReference type="ARBA" id="ARBA00022603"/>
    </source>
</evidence>
<reference evidence="8" key="1">
    <citation type="submission" date="2015-02" db="EMBL/GenBank/DDBJ databases">
        <title>Pyrococcus kukulkanii sp. nov., a novel hyperthermophilic archaeon isolated from a deep-sea hydrothermal vent at the Guaymas Basin.</title>
        <authorList>
            <person name="Oger P.M."/>
            <person name="Callac N."/>
            <person name="Jebbar M."/>
            <person name="Godfroy A."/>
        </authorList>
    </citation>
    <scope>NUCLEOTIDE SEQUENCE [LARGE SCALE GENOMIC DNA]</scope>
    <source>
        <strain evidence="8">NCB100</strain>
    </source>
</reference>
<dbReference type="EMBL" id="CP010835">
    <property type="protein sequence ID" value="AMM54331.1"/>
    <property type="molecule type" value="Genomic_DNA"/>
</dbReference>
<dbReference type="GO" id="GO:0030488">
    <property type="term" value="P:tRNA methylation"/>
    <property type="evidence" value="ECO:0007669"/>
    <property type="project" value="InterPro"/>
</dbReference>
<dbReference type="OrthoDB" id="30774at2157"/>
<dbReference type="PANTHER" id="PTHR12133:SF1">
    <property type="entry name" value="TRNA (ADENINE(58)-N(1))-METHYLTRANSFERASE, MITOCHONDRIAL"/>
    <property type="match status" value="1"/>
</dbReference>
<dbReference type="Pfam" id="PF14801">
    <property type="entry name" value="TrmI-like_N"/>
    <property type="match status" value="1"/>
</dbReference>
<dbReference type="RefSeq" id="WP_068323021.1">
    <property type="nucleotide sequence ID" value="NZ_CP010835.1"/>
</dbReference>
<keyword evidence="4" id="KW-0819">tRNA processing</keyword>
<dbReference type="PATRIC" id="fig|1609559.3.peg.1561"/>
<organism evidence="7 8">
    <name type="scientific">Pyrococcus kukulkanii</name>
    <dbReference type="NCBI Taxonomy" id="1609559"/>
    <lineage>
        <taxon>Archaea</taxon>
        <taxon>Methanobacteriati</taxon>
        <taxon>Methanobacteriota</taxon>
        <taxon>Thermococci</taxon>
        <taxon>Thermococcales</taxon>
        <taxon>Thermococcaceae</taxon>
        <taxon>Pyrococcus</taxon>
    </lineage>
</organism>
<dbReference type="PANTHER" id="PTHR12133">
    <property type="entry name" value="TRNA (ADENINE(58)-N(1))-METHYLTRANSFERASE"/>
    <property type="match status" value="1"/>
</dbReference>
<evidence type="ECO:0000256" key="5">
    <source>
        <dbReference type="PIRSR" id="PIRSR017269-1"/>
    </source>
</evidence>
<dbReference type="InterPro" id="IPR014816">
    <property type="entry name" value="tRNA_MeTrfase_Gcd14"/>
</dbReference>
<dbReference type="PIRSF" id="PIRSF017269">
    <property type="entry name" value="GCD14"/>
    <property type="match status" value="1"/>
</dbReference>
<accession>A0A127BAG3</accession>
<dbReference type="STRING" id="1609559.TQ32_07455"/>
<reference evidence="7 8" key="2">
    <citation type="journal article" date="2016" name="Int. J. Syst. Evol. Microbiol.">
        <title>Pyrococcus kukulkanii sp. nov., a hyperthermophilic, piezophilic archaeon isolated from a deep-sea hydrothermal vent.</title>
        <authorList>
            <person name="Callac N."/>
            <person name="Oger P."/>
            <person name="Lesongeur F."/>
            <person name="Rattray J.E."/>
            <person name="Vannier P."/>
            <person name="Michoud G."/>
            <person name="Beauverger M."/>
            <person name="Gayet N."/>
            <person name="Rouxel O."/>
            <person name="Jebbar M."/>
            <person name="Godfroy A."/>
        </authorList>
    </citation>
    <scope>NUCLEOTIDE SEQUENCE [LARGE SCALE GENOMIC DNA]</scope>
    <source>
        <strain evidence="7 8">NCB100</strain>
    </source>
</reference>
<dbReference type="CDD" id="cd02440">
    <property type="entry name" value="AdoMet_MTases"/>
    <property type="match status" value="1"/>
</dbReference>
<dbReference type="Gene3D" id="3.10.330.20">
    <property type="match status" value="1"/>
</dbReference>
<feature type="binding site" evidence="5">
    <location>
        <begin position="104"/>
        <end position="107"/>
    </location>
    <ligand>
        <name>S-adenosyl-L-methionine</name>
        <dbReference type="ChEBI" id="CHEBI:59789"/>
    </ligand>
</feature>
<evidence type="ECO:0000313" key="8">
    <source>
        <dbReference type="Proteomes" id="UP000070587"/>
    </source>
</evidence>